<dbReference type="Pfam" id="PF05078">
    <property type="entry name" value="DUF679"/>
    <property type="match status" value="1"/>
</dbReference>
<evidence type="ECO:0000256" key="1">
    <source>
        <dbReference type="ARBA" id="ARBA00004141"/>
    </source>
</evidence>
<dbReference type="GO" id="GO:0005737">
    <property type="term" value="C:cytoplasm"/>
    <property type="evidence" value="ECO:0007669"/>
    <property type="project" value="UniProtKB-ARBA"/>
</dbReference>
<dbReference type="Proteomes" id="UP000836841">
    <property type="component" value="Chromosome 3"/>
</dbReference>
<evidence type="ECO:0000313" key="7">
    <source>
        <dbReference type="EMBL" id="CAH2055296.1"/>
    </source>
</evidence>
<feature type="transmembrane region" description="Helical" evidence="6">
    <location>
        <begin position="145"/>
        <end position="162"/>
    </location>
</feature>
<evidence type="ECO:0000313" key="8">
    <source>
        <dbReference type="Proteomes" id="UP000836841"/>
    </source>
</evidence>
<reference evidence="7 8" key="1">
    <citation type="submission" date="2022-03" db="EMBL/GenBank/DDBJ databases">
        <authorList>
            <person name="Nunn A."/>
            <person name="Chopra R."/>
            <person name="Nunn A."/>
            <person name="Contreras Garrido A."/>
        </authorList>
    </citation>
    <scope>NUCLEOTIDE SEQUENCE [LARGE SCALE GENOMIC DNA]</scope>
</reference>
<organism evidence="7 8">
    <name type="scientific">Thlaspi arvense</name>
    <name type="common">Field penny-cress</name>
    <dbReference type="NCBI Taxonomy" id="13288"/>
    <lineage>
        <taxon>Eukaryota</taxon>
        <taxon>Viridiplantae</taxon>
        <taxon>Streptophyta</taxon>
        <taxon>Embryophyta</taxon>
        <taxon>Tracheophyta</taxon>
        <taxon>Spermatophyta</taxon>
        <taxon>Magnoliopsida</taxon>
        <taxon>eudicotyledons</taxon>
        <taxon>Gunneridae</taxon>
        <taxon>Pentapetalae</taxon>
        <taxon>rosids</taxon>
        <taxon>malvids</taxon>
        <taxon>Brassicales</taxon>
        <taxon>Brassicaceae</taxon>
        <taxon>Thlaspideae</taxon>
        <taxon>Thlaspi</taxon>
    </lineage>
</organism>
<evidence type="ECO:0000256" key="4">
    <source>
        <dbReference type="ARBA" id="ARBA00022989"/>
    </source>
</evidence>
<dbReference type="EMBL" id="OU466859">
    <property type="protein sequence ID" value="CAH2055296.1"/>
    <property type="molecule type" value="Genomic_DNA"/>
</dbReference>
<keyword evidence="3 6" id="KW-0812">Transmembrane</keyword>
<comment type="similarity">
    <text evidence="2">Belongs to the plant DMP1 protein family.</text>
</comment>
<dbReference type="GO" id="GO:0016020">
    <property type="term" value="C:membrane"/>
    <property type="evidence" value="ECO:0007669"/>
    <property type="project" value="UniProtKB-SubCell"/>
</dbReference>
<evidence type="ECO:0000256" key="6">
    <source>
        <dbReference type="SAM" id="Phobius"/>
    </source>
</evidence>
<evidence type="ECO:0000256" key="2">
    <source>
        <dbReference type="ARBA" id="ARBA00008707"/>
    </source>
</evidence>
<name>A0AAU9S202_THLAR</name>
<sequence length="225" mass="25272">MRLRIKTSIKHHHHYHHQYHILILNPKLKGNKNFNFLENLRNANIPPPELDDLIQQLPSETRPVVLRRQMSMSQRAMSNTLTSAANLSNLLPTGTLLAFQLLTPVFTSNGVCDHATRFLTAVLLFLLAASCFVSSFTDSVKADDGTIYFGFVTFKVFGAVALRDKYVTDCFCPSPEEETKHVLDIVPVGIGVICSLLFMVFPARRHGIGYLVTGNVDRRLSYVIL</sequence>
<keyword evidence="8" id="KW-1185">Reference proteome</keyword>
<dbReference type="PANTHER" id="PTHR31621:SF1">
    <property type="entry name" value="PROTEIN DMP5"/>
    <property type="match status" value="1"/>
</dbReference>
<accession>A0AAU9S202</accession>
<protein>
    <submittedName>
        <fullName evidence="7">Uncharacterized protein</fullName>
    </submittedName>
</protein>
<dbReference type="AlphaFoldDB" id="A0AAU9S202"/>
<dbReference type="PANTHER" id="PTHR31621">
    <property type="entry name" value="PROTEIN DMP3"/>
    <property type="match status" value="1"/>
</dbReference>
<evidence type="ECO:0000256" key="3">
    <source>
        <dbReference type="ARBA" id="ARBA00022692"/>
    </source>
</evidence>
<dbReference type="GO" id="GO:0010256">
    <property type="term" value="P:endomembrane system organization"/>
    <property type="evidence" value="ECO:0007669"/>
    <property type="project" value="TreeGrafter"/>
</dbReference>
<feature type="transmembrane region" description="Helical" evidence="6">
    <location>
        <begin position="182"/>
        <end position="201"/>
    </location>
</feature>
<feature type="transmembrane region" description="Helical" evidence="6">
    <location>
        <begin position="76"/>
        <end position="102"/>
    </location>
</feature>
<evidence type="ECO:0000256" key="5">
    <source>
        <dbReference type="ARBA" id="ARBA00023136"/>
    </source>
</evidence>
<keyword evidence="4 6" id="KW-1133">Transmembrane helix</keyword>
<comment type="subcellular location">
    <subcellularLocation>
        <location evidence="1">Membrane</location>
        <topology evidence="1">Multi-pass membrane protein</topology>
    </subcellularLocation>
</comment>
<proteinExistence type="inferred from homology"/>
<dbReference type="InterPro" id="IPR007770">
    <property type="entry name" value="DMP"/>
</dbReference>
<feature type="transmembrane region" description="Helical" evidence="6">
    <location>
        <begin position="114"/>
        <end position="133"/>
    </location>
</feature>
<gene>
    <name evidence="7" type="ORF">TAV2_LOCUS11170</name>
</gene>
<keyword evidence="5 6" id="KW-0472">Membrane</keyword>